<dbReference type="RefSeq" id="WP_013626690.1">
    <property type="nucleotide sequence ID" value="NC_015174.1"/>
</dbReference>
<protein>
    <submittedName>
        <fullName evidence="7">Heme-binding protein</fullName>
    </submittedName>
</protein>
<name>F0SQH1_RUBBR</name>
<dbReference type="GO" id="GO:0046872">
    <property type="term" value="F:metal ion binding"/>
    <property type="evidence" value="ECO:0007669"/>
    <property type="project" value="UniProtKB-KW"/>
</dbReference>
<dbReference type="InterPro" id="IPR036909">
    <property type="entry name" value="Cyt_c-like_dom_sf"/>
</dbReference>
<evidence type="ECO:0000256" key="5">
    <source>
        <dbReference type="SAM" id="SignalP"/>
    </source>
</evidence>
<evidence type="ECO:0000256" key="4">
    <source>
        <dbReference type="PROSITE-ProRule" id="PRU00433"/>
    </source>
</evidence>
<evidence type="ECO:0000256" key="1">
    <source>
        <dbReference type="ARBA" id="ARBA00022617"/>
    </source>
</evidence>
<dbReference type="eggNOG" id="COG2010">
    <property type="taxonomic scope" value="Bacteria"/>
</dbReference>
<evidence type="ECO:0000259" key="6">
    <source>
        <dbReference type="PROSITE" id="PS51007"/>
    </source>
</evidence>
<dbReference type="PANTHER" id="PTHR33546:SF1">
    <property type="entry name" value="LARGE, MULTIFUNCTIONAL SECRETED PROTEIN"/>
    <property type="match status" value="1"/>
</dbReference>
<sequence length="417" mass="46291">MPWRWLVSLCPGFPSAFAPTITRLANYCSAMVCCMVTLQSGLAVASEEAAAEATKLQAMRSELEELSQADDQASTVSRLVAMDVELTNDLSPDVADVREQILCQLAETEDTGAIQYVRSIFERSPEFQDEAAHALALYAAQFPRDLQDWRFLTRSLNVVQGDQAVAVMEALLRYRQRATNSRWLRRLVLLGRSLPEEQQQVAVALLGHWSGVAVSDPAAQKNAGLDFYEQWFAEQYPQEPPASLPDDAESLKWTVSKLEEELASREFTEEEIERGRAVYAAAKCADCHVKGEVGKNLGPDLSNIGARRARREVIEATVWPSLEIHEDYPVVNVVTDAGKVYTGLMSAGPEPDSLQIVDNQGKPILIKRAEVDEFQPSPVSNMPAKLLEPLTKEDVIALFAFTMTPENPNRLFHSPDQ</sequence>
<feature type="signal peptide" evidence="5">
    <location>
        <begin position="1"/>
        <end position="45"/>
    </location>
</feature>
<keyword evidence="5" id="KW-0732">Signal</keyword>
<dbReference type="GO" id="GO:0020037">
    <property type="term" value="F:heme binding"/>
    <property type="evidence" value="ECO:0007669"/>
    <property type="project" value="InterPro"/>
</dbReference>
<reference evidence="8" key="1">
    <citation type="submission" date="2011-02" db="EMBL/GenBank/DDBJ databases">
        <title>The complete genome of Planctomyces brasiliensis DSM 5305.</title>
        <authorList>
            <person name="Lucas S."/>
            <person name="Copeland A."/>
            <person name="Lapidus A."/>
            <person name="Bruce D."/>
            <person name="Goodwin L."/>
            <person name="Pitluck S."/>
            <person name="Kyrpides N."/>
            <person name="Mavromatis K."/>
            <person name="Pagani I."/>
            <person name="Ivanova N."/>
            <person name="Ovchinnikova G."/>
            <person name="Lu M."/>
            <person name="Detter J.C."/>
            <person name="Han C."/>
            <person name="Land M."/>
            <person name="Hauser L."/>
            <person name="Markowitz V."/>
            <person name="Cheng J.-F."/>
            <person name="Hugenholtz P."/>
            <person name="Woyke T."/>
            <person name="Wu D."/>
            <person name="Tindall B."/>
            <person name="Pomrenke H.G."/>
            <person name="Brambilla E."/>
            <person name="Klenk H.-P."/>
            <person name="Eisen J.A."/>
        </authorList>
    </citation>
    <scope>NUCLEOTIDE SEQUENCE [LARGE SCALE GENOMIC DNA]</scope>
    <source>
        <strain evidence="8">ATCC 49424 / DSM 5305 / JCM 21570 / NBRC 103401 / IFAM 1448</strain>
    </source>
</reference>
<dbReference type="GO" id="GO:0009055">
    <property type="term" value="F:electron transfer activity"/>
    <property type="evidence" value="ECO:0007669"/>
    <property type="project" value="InterPro"/>
</dbReference>
<dbReference type="PROSITE" id="PS51007">
    <property type="entry name" value="CYTC"/>
    <property type="match status" value="1"/>
</dbReference>
<dbReference type="NCBIfam" id="TIGR02603">
    <property type="entry name" value="CxxCH_TIGR02603"/>
    <property type="match status" value="1"/>
</dbReference>
<keyword evidence="2 4" id="KW-0479">Metal-binding</keyword>
<proteinExistence type="predicted"/>
<evidence type="ECO:0000256" key="3">
    <source>
        <dbReference type="ARBA" id="ARBA00023004"/>
    </source>
</evidence>
<dbReference type="Proteomes" id="UP000006860">
    <property type="component" value="Chromosome"/>
</dbReference>
<dbReference type="Pfam" id="PF00034">
    <property type="entry name" value="Cytochrom_C"/>
    <property type="match status" value="1"/>
</dbReference>
<feature type="chain" id="PRO_5003258779" evidence="5">
    <location>
        <begin position="46"/>
        <end position="417"/>
    </location>
</feature>
<dbReference type="AlphaFoldDB" id="F0SQH1"/>
<dbReference type="InterPro" id="IPR009056">
    <property type="entry name" value="Cyt_c-like_dom"/>
</dbReference>
<organism evidence="7 8">
    <name type="scientific">Rubinisphaera brasiliensis (strain ATCC 49424 / DSM 5305 / JCM 21570 / IAM 15109 / NBRC 103401 / IFAM 1448)</name>
    <name type="common">Planctomyces brasiliensis</name>
    <dbReference type="NCBI Taxonomy" id="756272"/>
    <lineage>
        <taxon>Bacteria</taxon>
        <taxon>Pseudomonadati</taxon>
        <taxon>Planctomycetota</taxon>
        <taxon>Planctomycetia</taxon>
        <taxon>Planctomycetales</taxon>
        <taxon>Planctomycetaceae</taxon>
        <taxon>Rubinisphaera</taxon>
    </lineage>
</organism>
<keyword evidence="8" id="KW-1185">Reference proteome</keyword>
<evidence type="ECO:0000313" key="8">
    <source>
        <dbReference type="Proteomes" id="UP000006860"/>
    </source>
</evidence>
<dbReference type="STRING" id="756272.Plabr_0317"/>
<evidence type="ECO:0000256" key="2">
    <source>
        <dbReference type="ARBA" id="ARBA00022723"/>
    </source>
</evidence>
<feature type="domain" description="Cytochrome c" evidence="6">
    <location>
        <begin position="270"/>
        <end position="406"/>
    </location>
</feature>
<dbReference type="EMBL" id="CP002546">
    <property type="protein sequence ID" value="ADY57946.1"/>
    <property type="molecule type" value="Genomic_DNA"/>
</dbReference>
<dbReference type="Gene3D" id="1.10.760.10">
    <property type="entry name" value="Cytochrome c-like domain"/>
    <property type="match status" value="1"/>
</dbReference>
<dbReference type="HOGENOM" id="CLU_658695_0_0_0"/>
<dbReference type="InterPro" id="IPR013427">
    <property type="entry name" value="Haem-bd_dom_put"/>
</dbReference>
<dbReference type="KEGG" id="pbs:Plabr_0317"/>
<gene>
    <name evidence="7" type="ordered locus">Plabr_0317</name>
</gene>
<keyword evidence="1 4" id="KW-0349">Heme</keyword>
<dbReference type="SUPFAM" id="SSF46626">
    <property type="entry name" value="Cytochrome c"/>
    <property type="match status" value="1"/>
</dbReference>
<evidence type="ECO:0000313" key="7">
    <source>
        <dbReference type="EMBL" id="ADY57946.1"/>
    </source>
</evidence>
<dbReference type="PANTHER" id="PTHR33546">
    <property type="entry name" value="LARGE, MULTIFUNCTIONAL SECRETED PROTEIN-RELATED"/>
    <property type="match status" value="1"/>
</dbReference>
<accession>F0SQH1</accession>
<keyword evidence="3 4" id="KW-0408">Iron</keyword>